<dbReference type="InterPro" id="IPR046539">
    <property type="entry name" value="DUF6604"/>
</dbReference>
<dbReference type="Pfam" id="PF20253">
    <property type="entry name" value="DUF6604"/>
    <property type="match status" value="1"/>
</dbReference>
<sequence length="838" mass="94073">MDTQSAISQFSAMSRKIAEEVKDYGKDTKIITHYLVSTAFQHGYQSTKSAAASSGSSKKRKNKTKKNEYTVQSHEYVNMAQWIASQPKVKRISACYGRALTRAIELRSSVHSSHALNHGTKARAKDLHNDDTHWYFIDILYRVAEILEPKMEKGSFKSIVKPRSERPHPSDTSKSQDLQPEIFTDISESEDDLEIEAPERATNCPAPSKEPEMSTETEFEIDGVKYNILPACDPVESLLEYDALLHKINAIRAVAVKIWKQQEQGLVSLASASMTFNMAIQIVRSLENGFMEKHEKTFDCTEAIQKLVRKKESDAKLGAGGNTTMNDNKIIQVSEVQPLERSLDTDELNSSALTVDFEHMHIADWYLFTTLSLLPELRSRLQATLSLSGATTLAPFAPSKSNTATKVADQNRDKFDQSRARIYELASLIGPYISNKQQSFGPDGNRAGDFEAEDEATIALRTWFLGKEKLELWMLFAIQLLLDVSIHREGGQGKYKQEFSRRAGRHCQNIAEMCAFFGNPDAQWRFTPNSLRVMKIAPHYMYGDMSFLLFDKKLHPAHPGYLNDIKLQNPMLEANPLLCGTLIFRANMIYHTGELGCLNCFACSMFIAHLYNTMIVAGCLPAPWKEMELFISSHSEIFRSRPTTVDACAREFNTTIGYSAATGPNGQPIKLSKPSKDKRCLKSTLPFSDTFLGRYCFQNDKRVMDLPGLEKLLQQHNIIEGKVALSPVELLEHLCLAIDKEERSLECDLLDLEFKCFSILFRIQKDFVTRFPSLENAALHVTVQKGIATILDCNFAANKVLFDSFRVALPDLSAAVAEAWPDGGCIRLENDTGKGALA</sequence>
<dbReference type="AlphaFoldDB" id="A0A9P4P2R8"/>
<comment type="caution">
    <text evidence="3">The sequence shown here is derived from an EMBL/GenBank/DDBJ whole genome shotgun (WGS) entry which is preliminary data.</text>
</comment>
<name>A0A9P4P2R8_9PEZI</name>
<feature type="compositionally biased region" description="Acidic residues" evidence="1">
    <location>
        <begin position="187"/>
        <end position="196"/>
    </location>
</feature>
<dbReference type="OrthoDB" id="3640263at2759"/>
<evidence type="ECO:0000313" key="3">
    <source>
        <dbReference type="EMBL" id="KAF2436202.1"/>
    </source>
</evidence>
<reference evidence="3" key="1">
    <citation type="journal article" date="2020" name="Stud. Mycol.">
        <title>101 Dothideomycetes genomes: a test case for predicting lifestyles and emergence of pathogens.</title>
        <authorList>
            <person name="Haridas S."/>
            <person name="Albert R."/>
            <person name="Binder M."/>
            <person name="Bloem J."/>
            <person name="Labutti K."/>
            <person name="Salamov A."/>
            <person name="Andreopoulos B."/>
            <person name="Baker S."/>
            <person name="Barry K."/>
            <person name="Bills G."/>
            <person name="Bluhm B."/>
            <person name="Cannon C."/>
            <person name="Castanera R."/>
            <person name="Culley D."/>
            <person name="Daum C."/>
            <person name="Ezra D."/>
            <person name="Gonzalez J."/>
            <person name="Henrissat B."/>
            <person name="Kuo A."/>
            <person name="Liang C."/>
            <person name="Lipzen A."/>
            <person name="Lutzoni F."/>
            <person name="Magnuson J."/>
            <person name="Mondo S."/>
            <person name="Nolan M."/>
            <person name="Ohm R."/>
            <person name="Pangilinan J."/>
            <person name="Park H.-J."/>
            <person name="Ramirez L."/>
            <person name="Alfaro M."/>
            <person name="Sun H."/>
            <person name="Tritt A."/>
            <person name="Yoshinaga Y."/>
            <person name="Zwiers L.-H."/>
            <person name="Turgeon B."/>
            <person name="Goodwin S."/>
            <person name="Spatafora J."/>
            <person name="Crous P."/>
            <person name="Grigoriev I."/>
        </authorList>
    </citation>
    <scope>NUCLEOTIDE SEQUENCE</scope>
    <source>
        <strain evidence="3">CBS 130266</strain>
    </source>
</reference>
<protein>
    <recommendedName>
        <fullName evidence="2">DUF6604 domain-containing protein</fullName>
    </recommendedName>
</protein>
<feature type="region of interest" description="Disordered" evidence="1">
    <location>
        <begin position="48"/>
        <end position="68"/>
    </location>
</feature>
<proteinExistence type="predicted"/>
<dbReference type="PANTHER" id="PTHR38795:SF1">
    <property type="entry name" value="DUF6604 DOMAIN-CONTAINING PROTEIN"/>
    <property type="match status" value="1"/>
</dbReference>
<accession>A0A9P4P2R8</accession>
<dbReference type="EMBL" id="MU007011">
    <property type="protein sequence ID" value="KAF2436202.1"/>
    <property type="molecule type" value="Genomic_DNA"/>
</dbReference>
<organism evidence="3 4">
    <name type="scientific">Tothia fuscella</name>
    <dbReference type="NCBI Taxonomy" id="1048955"/>
    <lineage>
        <taxon>Eukaryota</taxon>
        <taxon>Fungi</taxon>
        <taxon>Dikarya</taxon>
        <taxon>Ascomycota</taxon>
        <taxon>Pezizomycotina</taxon>
        <taxon>Dothideomycetes</taxon>
        <taxon>Pleosporomycetidae</taxon>
        <taxon>Venturiales</taxon>
        <taxon>Cylindrosympodiaceae</taxon>
        <taxon>Tothia</taxon>
    </lineage>
</organism>
<feature type="domain" description="DUF6604" evidence="2">
    <location>
        <begin position="23"/>
        <end position="291"/>
    </location>
</feature>
<feature type="region of interest" description="Disordered" evidence="1">
    <location>
        <begin position="158"/>
        <end position="214"/>
    </location>
</feature>
<evidence type="ECO:0000313" key="4">
    <source>
        <dbReference type="Proteomes" id="UP000800235"/>
    </source>
</evidence>
<evidence type="ECO:0000256" key="1">
    <source>
        <dbReference type="SAM" id="MobiDB-lite"/>
    </source>
</evidence>
<feature type="compositionally biased region" description="Basic and acidic residues" evidence="1">
    <location>
        <begin position="162"/>
        <end position="171"/>
    </location>
</feature>
<keyword evidence="4" id="KW-1185">Reference proteome</keyword>
<dbReference type="PANTHER" id="PTHR38795">
    <property type="entry name" value="DUF6604 DOMAIN-CONTAINING PROTEIN"/>
    <property type="match status" value="1"/>
</dbReference>
<dbReference type="Proteomes" id="UP000800235">
    <property type="component" value="Unassembled WGS sequence"/>
</dbReference>
<evidence type="ECO:0000259" key="2">
    <source>
        <dbReference type="Pfam" id="PF20253"/>
    </source>
</evidence>
<gene>
    <name evidence="3" type="ORF">EJ08DRAFT_230677</name>
</gene>